<evidence type="ECO:0000259" key="1">
    <source>
        <dbReference type="Pfam" id="PF12315"/>
    </source>
</evidence>
<dbReference type="InterPro" id="IPR022087">
    <property type="entry name" value="DA1-like_dom"/>
</dbReference>
<gene>
    <name evidence="2" type="ORF">EUGRSUZ_I02486</name>
</gene>
<dbReference type="EMBL" id="KK198761">
    <property type="protein sequence ID" value="KCW56820.1"/>
    <property type="molecule type" value="Genomic_DNA"/>
</dbReference>
<accession>A0A059ATQ5</accession>
<dbReference type="AlphaFoldDB" id="A0A059ATQ5"/>
<evidence type="ECO:0000313" key="2">
    <source>
        <dbReference type="EMBL" id="KCW56820.1"/>
    </source>
</evidence>
<dbReference type="Pfam" id="PF12315">
    <property type="entry name" value="DA1-like"/>
    <property type="match status" value="1"/>
</dbReference>
<dbReference type="PANTHER" id="PTHR24209">
    <property type="entry name" value="PROTEIN DA1-RELATED 2"/>
    <property type="match status" value="1"/>
</dbReference>
<dbReference type="STRING" id="71139.A0A059ATQ5"/>
<proteinExistence type="predicted"/>
<dbReference type="InParanoid" id="A0A059ATQ5"/>
<name>A0A059ATQ5_EUCGR</name>
<dbReference type="eggNOG" id="KOG1703">
    <property type="taxonomic scope" value="Eukaryota"/>
</dbReference>
<dbReference type="InterPro" id="IPR045218">
    <property type="entry name" value="DA1-like"/>
</dbReference>
<dbReference type="OMA" id="KRATDMY"/>
<dbReference type="Gramene" id="KCW56820">
    <property type="protein sequence ID" value="KCW56820"/>
    <property type="gene ID" value="EUGRSUZ_I02486"/>
</dbReference>
<dbReference type="PANTHER" id="PTHR24209:SF25">
    <property type="entry name" value="PROTEIN DA1-RELATED 1"/>
    <property type="match status" value="1"/>
</dbReference>
<protein>
    <recommendedName>
        <fullName evidence="1">Protein DA1-like domain-containing protein</fullName>
    </recommendedName>
</protein>
<feature type="domain" description="Protein DA1-like" evidence="1">
    <location>
        <begin position="1"/>
        <end position="72"/>
    </location>
</feature>
<sequence>MAHKWLDSQISAMSKSKIAPSPQLDFERRLAKYLRCKIEARTDNPYGTGFRLVKRATDMYGLKGTLDYIRMTGSFPR</sequence>
<reference evidence="2" key="1">
    <citation type="submission" date="2013-07" db="EMBL/GenBank/DDBJ databases">
        <title>The genome of Eucalyptus grandis.</title>
        <authorList>
            <person name="Schmutz J."/>
            <person name="Hayes R."/>
            <person name="Myburg A."/>
            <person name="Tuskan G."/>
            <person name="Grattapaglia D."/>
            <person name="Rokhsar D.S."/>
        </authorList>
    </citation>
    <scope>NUCLEOTIDE SEQUENCE</scope>
    <source>
        <tissue evidence="2">Leaf extractions</tissue>
    </source>
</reference>
<organism evidence="2">
    <name type="scientific">Eucalyptus grandis</name>
    <name type="common">Flooded gum</name>
    <dbReference type="NCBI Taxonomy" id="71139"/>
    <lineage>
        <taxon>Eukaryota</taxon>
        <taxon>Viridiplantae</taxon>
        <taxon>Streptophyta</taxon>
        <taxon>Embryophyta</taxon>
        <taxon>Tracheophyta</taxon>
        <taxon>Spermatophyta</taxon>
        <taxon>Magnoliopsida</taxon>
        <taxon>eudicotyledons</taxon>
        <taxon>Gunneridae</taxon>
        <taxon>Pentapetalae</taxon>
        <taxon>rosids</taxon>
        <taxon>malvids</taxon>
        <taxon>Myrtales</taxon>
        <taxon>Myrtaceae</taxon>
        <taxon>Myrtoideae</taxon>
        <taxon>Eucalypteae</taxon>
        <taxon>Eucalyptus</taxon>
    </lineage>
</organism>